<comment type="caution">
    <text evidence="2">The sequence shown here is derived from an EMBL/GenBank/DDBJ whole genome shotgun (WGS) entry which is preliminary data.</text>
</comment>
<organism evidence="2 3">
    <name type="scientific">Frankliniella fusca</name>
    <dbReference type="NCBI Taxonomy" id="407009"/>
    <lineage>
        <taxon>Eukaryota</taxon>
        <taxon>Metazoa</taxon>
        <taxon>Ecdysozoa</taxon>
        <taxon>Arthropoda</taxon>
        <taxon>Hexapoda</taxon>
        <taxon>Insecta</taxon>
        <taxon>Pterygota</taxon>
        <taxon>Neoptera</taxon>
        <taxon>Paraneoptera</taxon>
        <taxon>Thysanoptera</taxon>
        <taxon>Terebrantia</taxon>
        <taxon>Thripoidea</taxon>
        <taxon>Thripidae</taxon>
        <taxon>Frankliniella</taxon>
    </lineage>
</organism>
<name>A0AAE1LDE3_9NEOP</name>
<feature type="region of interest" description="Disordered" evidence="1">
    <location>
        <begin position="1"/>
        <end position="26"/>
    </location>
</feature>
<evidence type="ECO:0000256" key="1">
    <source>
        <dbReference type="SAM" id="MobiDB-lite"/>
    </source>
</evidence>
<dbReference type="AlphaFoldDB" id="A0AAE1LDE3"/>
<feature type="non-terminal residue" evidence="2">
    <location>
        <position position="1"/>
    </location>
</feature>
<reference evidence="2" key="1">
    <citation type="submission" date="2021-07" db="EMBL/GenBank/DDBJ databases">
        <authorList>
            <person name="Catto M.A."/>
            <person name="Jacobson A."/>
            <person name="Kennedy G."/>
            <person name="Labadie P."/>
            <person name="Hunt B.G."/>
            <person name="Srinivasan R."/>
        </authorList>
    </citation>
    <scope>NUCLEOTIDE SEQUENCE</scope>
    <source>
        <strain evidence="2">PL_HMW_Pooled</strain>
        <tissue evidence="2">Head</tissue>
    </source>
</reference>
<keyword evidence="3" id="KW-1185">Reference proteome</keyword>
<accession>A0AAE1LDE3</accession>
<evidence type="ECO:0000313" key="3">
    <source>
        <dbReference type="Proteomes" id="UP001219518"/>
    </source>
</evidence>
<evidence type="ECO:0000313" key="2">
    <source>
        <dbReference type="EMBL" id="KAK3915981.1"/>
    </source>
</evidence>
<gene>
    <name evidence="2" type="ORF">KUF71_006049</name>
</gene>
<dbReference type="Proteomes" id="UP001219518">
    <property type="component" value="Unassembled WGS sequence"/>
</dbReference>
<reference evidence="2" key="2">
    <citation type="journal article" date="2023" name="BMC Genomics">
        <title>Pest status, molecular evolution, and epigenetic factors derived from the genome assembly of Frankliniella fusca, a thysanopteran phytovirus vector.</title>
        <authorList>
            <person name="Catto M.A."/>
            <person name="Labadie P.E."/>
            <person name="Jacobson A.L."/>
            <person name="Kennedy G.G."/>
            <person name="Srinivasan R."/>
            <person name="Hunt B.G."/>
        </authorList>
    </citation>
    <scope>NUCLEOTIDE SEQUENCE</scope>
    <source>
        <strain evidence="2">PL_HMW_Pooled</strain>
    </source>
</reference>
<protein>
    <submittedName>
        <fullName evidence="2">Delta(1)-pyrroline-2-carboxylate/Delta(1)-piperideine-2-carboxylate reductase</fullName>
    </submittedName>
</protein>
<dbReference type="EMBL" id="JAHWGI010000478">
    <property type="protein sequence ID" value="KAK3915981.1"/>
    <property type="molecule type" value="Genomic_DNA"/>
</dbReference>
<proteinExistence type="predicted"/>
<sequence>PTGCTYRGARTNRGEGQSTVEIGNPPHGAVRLVGAGGTARLHGAQHRTVSSARSADCTNRHWSAAPLDFRTVDERSRSQLWKVNTEVLCTPVTRRKENNIHFLNFV</sequence>